<keyword evidence="2" id="KW-1185">Reference proteome</keyword>
<reference evidence="1 2" key="1">
    <citation type="submission" date="2020-08" db="EMBL/GenBank/DDBJ databases">
        <title>Genome public.</title>
        <authorList>
            <person name="Liu C."/>
            <person name="Sun Q."/>
        </authorList>
    </citation>
    <scope>NUCLEOTIDE SEQUENCE [LARGE SCALE GENOMIC DNA]</scope>
    <source>
        <strain evidence="1 2">NSJ-27</strain>
    </source>
</reference>
<accession>A0ABR7ITZ6</accession>
<protein>
    <submittedName>
        <fullName evidence="1">Uncharacterized protein</fullName>
    </submittedName>
</protein>
<evidence type="ECO:0000313" key="1">
    <source>
        <dbReference type="EMBL" id="MBC5788610.1"/>
    </source>
</evidence>
<proteinExistence type="predicted"/>
<sequence>MLTNVYQPNVQNEETYNRVSKKALLFFPSTDNLAGIALAEDLFQLGYQLYAPISVAHTLNQNMIPTSIIPNGNPDLSFDYIIGIETAQTISDFSAHGCVYFSNIHEAHIAIAS</sequence>
<dbReference type="Proteomes" id="UP000649151">
    <property type="component" value="Unassembled WGS sequence"/>
</dbReference>
<dbReference type="RefSeq" id="WP_186997067.1">
    <property type="nucleotide sequence ID" value="NZ_JACOQK010000001.1"/>
</dbReference>
<evidence type="ECO:0000313" key="2">
    <source>
        <dbReference type="Proteomes" id="UP000649151"/>
    </source>
</evidence>
<name>A0ABR7ITZ6_9CLOT</name>
<organism evidence="1 2">
    <name type="scientific">Clostridium facile</name>
    <dbReference type="NCBI Taxonomy" id="2763035"/>
    <lineage>
        <taxon>Bacteria</taxon>
        <taxon>Bacillati</taxon>
        <taxon>Bacillota</taxon>
        <taxon>Clostridia</taxon>
        <taxon>Eubacteriales</taxon>
        <taxon>Clostridiaceae</taxon>
        <taxon>Clostridium</taxon>
    </lineage>
</organism>
<comment type="caution">
    <text evidence="1">The sequence shown here is derived from an EMBL/GenBank/DDBJ whole genome shotgun (WGS) entry which is preliminary data.</text>
</comment>
<dbReference type="EMBL" id="JACOQK010000001">
    <property type="protein sequence ID" value="MBC5788610.1"/>
    <property type="molecule type" value="Genomic_DNA"/>
</dbReference>
<gene>
    <name evidence="1" type="ORF">H8Z77_11400</name>
</gene>